<dbReference type="EMBL" id="CM056814">
    <property type="protein sequence ID" value="KAJ8627710.1"/>
    <property type="molecule type" value="Genomic_DNA"/>
</dbReference>
<evidence type="ECO:0000313" key="1">
    <source>
        <dbReference type="EMBL" id="KAJ8627710.1"/>
    </source>
</evidence>
<dbReference type="Proteomes" id="UP001234297">
    <property type="component" value="Chromosome 6"/>
</dbReference>
<accession>A0ACC2L379</accession>
<protein>
    <submittedName>
        <fullName evidence="1">Uncharacterized protein</fullName>
    </submittedName>
</protein>
<sequence length="135" mass="15092">MVLCPDSGLVAANRSLPTRASLSSPRQSNHHSRLPIVPSRSRKGGIPSSMPLVDPKRIMTRQEVIKMKGALEQGELRRIKTTAESLKGTATSVGRRVTWRKIAGQRRRSSRVMLLLPKVKMNGMLKLSLLWKKRS</sequence>
<reference evidence="1 2" key="1">
    <citation type="journal article" date="2022" name="Hortic Res">
        <title>A haplotype resolved chromosomal level avocado genome allows analysis of novel avocado genes.</title>
        <authorList>
            <person name="Nath O."/>
            <person name="Fletcher S.J."/>
            <person name="Hayward A."/>
            <person name="Shaw L.M."/>
            <person name="Masouleh A.K."/>
            <person name="Furtado A."/>
            <person name="Henry R.J."/>
            <person name="Mitter N."/>
        </authorList>
    </citation>
    <scope>NUCLEOTIDE SEQUENCE [LARGE SCALE GENOMIC DNA]</scope>
    <source>
        <strain evidence="2">cv. Hass</strain>
    </source>
</reference>
<gene>
    <name evidence="1" type="ORF">MRB53_021017</name>
</gene>
<evidence type="ECO:0000313" key="2">
    <source>
        <dbReference type="Proteomes" id="UP001234297"/>
    </source>
</evidence>
<proteinExistence type="predicted"/>
<organism evidence="1 2">
    <name type="scientific">Persea americana</name>
    <name type="common">Avocado</name>
    <dbReference type="NCBI Taxonomy" id="3435"/>
    <lineage>
        <taxon>Eukaryota</taxon>
        <taxon>Viridiplantae</taxon>
        <taxon>Streptophyta</taxon>
        <taxon>Embryophyta</taxon>
        <taxon>Tracheophyta</taxon>
        <taxon>Spermatophyta</taxon>
        <taxon>Magnoliopsida</taxon>
        <taxon>Magnoliidae</taxon>
        <taxon>Laurales</taxon>
        <taxon>Lauraceae</taxon>
        <taxon>Persea</taxon>
    </lineage>
</organism>
<comment type="caution">
    <text evidence="1">The sequence shown here is derived from an EMBL/GenBank/DDBJ whole genome shotgun (WGS) entry which is preliminary data.</text>
</comment>
<name>A0ACC2L379_PERAE</name>
<keyword evidence="2" id="KW-1185">Reference proteome</keyword>